<dbReference type="Proteomes" id="UP000516380">
    <property type="component" value="Chromosome"/>
</dbReference>
<evidence type="ECO:0000313" key="1">
    <source>
        <dbReference type="EMBL" id="BCI89124.1"/>
    </source>
</evidence>
<evidence type="ECO:0000313" key="2">
    <source>
        <dbReference type="Proteomes" id="UP000516380"/>
    </source>
</evidence>
<gene>
    <name evidence="1" type="ORF">NIIDMKKI_43300</name>
</gene>
<protein>
    <submittedName>
        <fullName evidence="1">Uncharacterized protein</fullName>
    </submittedName>
</protein>
<dbReference type="AlphaFoldDB" id="A0A7G1IFB3"/>
<reference evidence="1 2" key="1">
    <citation type="submission" date="2020-07" db="EMBL/GenBank/DDBJ databases">
        <title>Mycobacterium kansasii (former subtype) with zoonotic potential isolated from diseased indoor pet cat, Japan.</title>
        <authorList>
            <person name="Fukano H."/>
            <person name="Terazono T."/>
            <person name="Hoshino Y."/>
        </authorList>
    </citation>
    <scope>NUCLEOTIDE SEQUENCE [LARGE SCALE GENOMIC DNA]</scope>
    <source>
        <strain evidence="1 2">Kuro-I</strain>
    </source>
</reference>
<organism evidence="1 2">
    <name type="scientific">Mycobacterium kansasii</name>
    <dbReference type="NCBI Taxonomy" id="1768"/>
    <lineage>
        <taxon>Bacteria</taxon>
        <taxon>Bacillati</taxon>
        <taxon>Actinomycetota</taxon>
        <taxon>Actinomycetes</taxon>
        <taxon>Mycobacteriales</taxon>
        <taxon>Mycobacteriaceae</taxon>
        <taxon>Mycobacterium</taxon>
    </lineage>
</organism>
<sequence>MQAAVDLGPFQQFAAVDQLLETGGADEMVVDAVDLTRRGVRVVAETLKCRFGIRSRRHRTTVDLPTAEGPDNTTTRPVPGPRWHWLMPPDRLPYRPLGVHSRASGWAARLAPARGRNTHLRPSGLHCLRGLG</sequence>
<accession>A0A7G1IFB3</accession>
<proteinExistence type="predicted"/>
<keyword evidence="2" id="KW-1185">Reference proteome</keyword>
<dbReference type="EMBL" id="AP023343">
    <property type="protein sequence ID" value="BCI89124.1"/>
    <property type="molecule type" value="Genomic_DNA"/>
</dbReference>
<name>A0A7G1IFB3_MYCKA</name>